<protein>
    <submittedName>
        <fullName evidence="3">Thiopeptide-type bacteriocin biosynthesis protein</fullName>
    </submittedName>
</protein>
<evidence type="ECO:0000259" key="1">
    <source>
        <dbReference type="Pfam" id="PF04738"/>
    </source>
</evidence>
<name>A0A2P8D0Q9_9BACT</name>
<feature type="domain" description="Lantibiotic dehydratase N-terminal" evidence="1">
    <location>
        <begin position="240"/>
        <end position="605"/>
    </location>
</feature>
<evidence type="ECO:0000259" key="2">
    <source>
        <dbReference type="Pfam" id="PF14028"/>
    </source>
</evidence>
<dbReference type="NCBIfam" id="TIGR03891">
    <property type="entry name" value="thiopep_ocin"/>
    <property type="match status" value="1"/>
</dbReference>
<dbReference type="Pfam" id="PF04738">
    <property type="entry name" value="Lant_dehydr_N"/>
    <property type="match status" value="2"/>
</dbReference>
<feature type="domain" description="Lantibiotic dehydratase N-terminal" evidence="1">
    <location>
        <begin position="29"/>
        <end position="222"/>
    </location>
</feature>
<accession>A0A2P8D0Q9</accession>
<dbReference type="AlphaFoldDB" id="A0A2P8D0Q9"/>
<feature type="domain" description="Thiopeptide-type bacteriocin biosynthesis" evidence="2">
    <location>
        <begin position="679"/>
        <end position="925"/>
    </location>
</feature>
<dbReference type="InterPro" id="IPR006827">
    <property type="entry name" value="Lant_deHydtase_N"/>
</dbReference>
<dbReference type="Proteomes" id="UP000240572">
    <property type="component" value="Unassembled WGS sequence"/>
</dbReference>
<comment type="caution">
    <text evidence="3">The sequence shown here is derived from an EMBL/GenBank/DDBJ whole genome shotgun (WGS) entry which is preliminary data.</text>
</comment>
<keyword evidence="4" id="KW-1185">Reference proteome</keyword>
<dbReference type="Pfam" id="PF14028">
    <property type="entry name" value="Lant_dehydr_C"/>
    <property type="match status" value="1"/>
</dbReference>
<sequence>MKLKIEKTVLYRIPKFPIDAELKWHWEDLKDAISISSKDFYKEIKDITAEELKGLSPKVLFSIFKYFNRARLRAVPYGTFASIGISEISNDFSSGILLKDQQEAHEFVDWAYQNDPQFSFSTLLAEDGLVISNSSYYRIDDIIRYIYKDSGTFELTDIGYDKTIETILNACRIPIRFSLLRNEVDALGLSWRDLHLLINELVNLQLIFSDQHRNIVGIDFFQRNGITLNKAEQKYIISQRAKEAGHLPADLFKALPQLTEILQDISGEDLEPNLMKKFKQSFRRKYDQKEVSLLEALDPELGIEYGTFAQTESTEFKVTDFIAKEKNNLEDVDLPLKSLLIDRFNDTEGFQRKVILLDDHKFKPGTKKTMLPNSFSAMLSVSDGLIQIDHLGGCTANALAGRFTLASNELLNFCRDIANIESQSNPEVIFFDIAYMAEVTVDNVNRRKSIYEHQLNIQNYSACDAPVSLNDLVIRLQGDELILRSKINNKRVIPRLASAYNYSRSDLPAFRFLCDLQHQGIQSGFSIRIQNSIPNLKFYPRVQYKNIIVSPASWKIVPNDFLEHEDEQQNIDACTQYLKDIGIGAYFKTGQLDQTLCFNVNNASDIRMFIQYSKKVSSLYIEEALIPDRSPFFDRKGKQFCGQVLLTMTHTEEIYKDVSIENRNLNITNTPAYPPAYDWLYFEIYCHPQRADGLLLEPISRLLRNYKAYIESWFFIRYNENGDHIRLRVKFKKFSDGQKIIQALNVSFAKEFALGIISDLQVKTYRREVERYGNDLIDLVESHFQKDSAYVLILLRQSLTDQVKYRLCSQFITAVAKEVFQPQDNFHDTLKKMRDSFNKEHSMNMDDFKKANRYYSKYLESNQNDVNRETNRSCHDFKESFKDTLRDCALTRRYNLFTDLFHMHVNRLFNSNQRTHEMLIYNFMLKDLQRESAFKMLRK</sequence>
<dbReference type="OrthoDB" id="1273722at2"/>
<organism evidence="3 4">
    <name type="scientific">Taibaiella chishuiensis</name>
    <dbReference type="NCBI Taxonomy" id="1434707"/>
    <lineage>
        <taxon>Bacteria</taxon>
        <taxon>Pseudomonadati</taxon>
        <taxon>Bacteroidota</taxon>
        <taxon>Chitinophagia</taxon>
        <taxon>Chitinophagales</taxon>
        <taxon>Chitinophagaceae</taxon>
        <taxon>Taibaiella</taxon>
    </lineage>
</organism>
<evidence type="ECO:0000313" key="3">
    <source>
        <dbReference type="EMBL" id="PSK90811.1"/>
    </source>
</evidence>
<dbReference type="EMBL" id="PYGD01000007">
    <property type="protein sequence ID" value="PSK90811.1"/>
    <property type="molecule type" value="Genomic_DNA"/>
</dbReference>
<dbReference type="RefSeq" id="WP_106524078.1">
    <property type="nucleotide sequence ID" value="NZ_PYGD01000007.1"/>
</dbReference>
<dbReference type="InterPro" id="IPR023809">
    <property type="entry name" value="Thiopep_bacteriocin_synth_dom"/>
</dbReference>
<reference evidence="3 4" key="1">
    <citation type="submission" date="2018-03" db="EMBL/GenBank/DDBJ databases">
        <title>Genomic Encyclopedia of Type Strains, Phase III (KMG-III): the genomes of soil and plant-associated and newly described type strains.</title>
        <authorList>
            <person name="Whitman W."/>
        </authorList>
    </citation>
    <scope>NUCLEOTIDE SEQUENCE [LARGE SCALE GENOMIC DNA]</scope>
    <source>
        <strain evidence="3 4">CGMCC 1.12700</strain>
    </source>
</reference>
<gene>
    <name evidence="3" type="ORF">B0I18_107223</name>
</gene>
<proteinExistence type="predicted"/>
<evidence type="ECO:0000313" key="4">
    <source>
        <dbReference type="Proteomes" id="UP000240572"/>
    </source>
</evidence>